<evidence type="ECO:0000256" key="1">
    <source>
        <dbReference type="SAM" id="Phobius"/>
    </source>
</evidence>
<protein>
    <submittedName>
        <fullName evidence="2">Uncharacterized protein</fullName>
    </submittedName>
</protein>
<evidence type="ECO:0000313" key="2">
    <source>
        <dbReference type="EMBL" id="QHT76425.1"/>
    </source>
</evidence>
<proteinExistence type="predicted"/>
<keyword evidence="1" id="KW-0812">Transmembrane</keyword>
<organism evidence="2">
    <name type="scientific">viral metagenome</name>
    <dbReference type="NCBI Taxonomy" id="1070528"/>
    <lineage>
        <taxon>unclassified sequences</taxon>
        <taxon>metagenomes</taxon>
        <taxon>organismal metagenomes</taxon>
    </lineage>
</organism>
<dbReference type="EMBL" id="MN739896">
    <property type="protein sequence ID" value="QHT76425.1"/>
    <property type="molecule type" value="Genomic_DNA"/>
</dbReference>
<accession>A0A6C0H8F4</accession>
<keyword evidence="1" id="KW-0472">Membrane</keyword>
<reference evidence="2" key="1">
    <citation type="journal article" date="2020" name="Nature">
        <title>Giant virus diversity and host interactions through global metagenomics.</title>
        <authorList>
            <person name="Schulz F."/>
            <person name="Roux S."/>
            <person name="Paez-Espino D."/>
            <person name="Jungbluth S."/>
            <person name="Walsh D.A."/>
            <person name="Denef V.J."/>
            <person name="McMahon K.D."/>
            <person name="Konstantinidis K.T."/>
            <person name="Eloe-Fadrosh E.A."/>
            <person name="Kyrpides N.C."/>
            <person name="Woyke T."/>
        </authorList>
    </citation>
    <scope>NUCLEOTIDE SEQUENCE</scope>
    <source>
        <strain evidence="2">GVMAG-M-3300023179-82</strain>
    </source>
</reference>
<dbReference type="AlphaFoldDB" id="A0A6C0H8F4"/>
<feature type="transmembrane region" description="Helical" evidence="1">
    <location>
        <begin position="12"/>
        <end position="30"/>
    </location>
</feature>
<keyword evidence="1" id="KW-1133">Transmembrane helix</keyword>
<sequence length="35" mass="4564">MHNLLFHQFNYIYYYYQIILFLIVFIQSIYKMVFH</sequence>
<name>A0A6C0H8F4_9ZZZZ</name>